<reference evidence="1" key="2">
    <citation type="submission" date="2023-05" db="EMBL/GenBank/DDBJ databases">
        <authorList>
            <consortium name="Lawrence Berkeley National Laboratory"/>
            <person name="Steindorff A."/>
            <person name="Hensen N."/>
            <person name="Bonometti L."/>
            <person name="Westerberg I."/>
            <person name="Brannstrom I.O."/>
            <person name="Guillou S."/>
            <person name="Cros-Aarteil S."/>
            <person name="Calhoun S."/>
            <person name="Haridas S."/>
            <person name="Kuo A."/>
            <person name="Mondo S."/>
            <person name="Pangilinan J."/>
            <person name="Riley R."/>
            <person name="Labutti K."/>
            <person name="Andreopoulos B."/>
            <person name="Lipzen A."/>
            <person name="Chen C."/>
            <person name="Yanf M."/>
            <person name="Daum C."/>
            <person name="Ng V."/>
            <person name="Clum A."/>
            <person name="Ohm R."/>
            <person name="Martin F."/>
            <person name="Silar P."/>
            <person name="Natvig D."/>
            <person name="Lalanne C."/>
            <person name="Gautier V."/>
            <person name="Ament-Velasquez S.L."/>
            <person name="Kruys A."/>
            <person name="Hutchinson M.I."/>
            <person name="Powell A.J."/>
            <person name="Barry K."/>
            <person name="Miller A.N."/>
            <person name="Grigoriev I.V."/>
            <person name="Debuchy R."/>
            <person name="Gladieux P."/>
            <person name="Thoren M.H."/>
            <person name="Johannesson H."/>
        </authorList>
    </citation>
    <scope>NUCLEOTIDE SEQUENCE</scope>
    <source>
        <strain evidence="1">CBS 731.68</strain>
    </source>
</reference>
<dbReference type="Proteomes" id="UP001302602">
    <property type="component" value="Unassembled WGS sequence"/>
</dbReference>
<evidence type="ECO:0000313" key="1">
    <source>
        <dbReference type="EMBL" id="KAK4118108.1"/>
    </source>
</evidence>
<gene>
    <name evidence="1" type="ORF">N657DRAFT_584220</name>
</gene>
<dbReference type="EMBL" id="MU853284">
    <property type="protein sequence ID" value="KAK4118108.1"/>
    <property type="molecule type" value="Genomic_DNA"/>
</dbReference>
<keyword evidence="2" id="KW-1185">Reference proteome</keyword>
<dbReference type="RefSeq" id="XP_062641881.1">
    <property type="nucleotide sequence ID" value="XM_062789733.1"/>
</dbReference>
<proteinExistence type="predicted"/>
<name>A0AAN6TP87_9PEZI</name>
<organism evidence="1 2">
    <name type="scientific">Parathielavia appendiculata</name>
    <dbReference type="NCBI Taxonomy" id="2587402"/>
    <lineage>
        <taxon>Eukaryota</taxon>
        <taxon>Fungi</taxon>
        <taxon>Dikarya</taxon>
        <taxon>Ascomycota</taxon>
        <taxon>Pezizomycotina</taxon>
        <taxon>Sordariomycetes</taxon>
        <taxon>Sordariomycetidae</taxon>
        <taxon>Sordariales</taxon>
        <taxon>Chaetomiaceae</taxon>
        <taxon>Parathielavia</taxon>
    </lineage>
</organism>
<feature type="non-terminal residue" evidence="1">
    <location>
        <position position="1"/>
    </location>
</feature>
<reference evidence="1" key="1">
    <citation type="journal article" date="2023" name="Mol. Phylogenet. Evol.">
        <title>Genome-scale phylogeny and comparative genomics of the fungal order Sordariales.</title>
        <authorList>
            <person name="Hensen N."/>
            <person name="Bonometti L."/>
            <person name="Westerberg I."/>
            <person name="Brannstrom I.O."/>
            <person name="Guillou S."/>
            <person name="Cros-Aarteil S."/>
            <person name="Calhoun S."/>
            <person name="Haridas S."/>
            <person name="Kuo A."/>
            <person name="Mondo S."/>
            <person name="Pangilinan J."/>
            <person name="Riley R."/>
            <person name="LaButti K."/>
            <person name="Andreopoulos B."/>
            <person name="Lipzen A."/>
            <person name="Chen C."/>
            <person name="Yan M."/>
            <person name="Daum C."/>
            <person name="Ng V."/>
            <person name="Clum A."/>
            <person name="Steindorff A."/>
            <person name="Ohm R.A."/>
            <person name="Martin F."/>
            <person name="Silar P."/>
            <person name="Natvig D.O."/>
            <person name="Lalanne C."/>
            <person name="Gautier V."/>
            <person name="Ament-Velasquez S.L."/>
            <person name="Kruys A."/>
            <person name="Hutchinson M.I."/>
            <person name="Powell A.J."/>
            <person name="Barry K."/>
            <person name="Miller A.N."/>
            <person name="Grigoriev I.V."/>
            <person name="Debuchy R."/>
            <person name="Gladieux P."/>
            <person name="Hiltunen Thoren M."/>
            <person name="Johannesson H."/>
        </authorList>
    </citation>
    <scope>NUCLEOTIDE SEQUENCE</scope>
    <source>
        <strain evidence="1">CBS 731.68</strain>
    </source>
</reference>
<accession>A0AAN6TP87</accession>
<dbReference type="AlphaFoldDB" id="A0AAN6TP87"/>
<protein>
    <submittedName>
        <fullName evidence="1">Uncharacterized protein</fullName>
    </submittedName>
</protein>
<dbReference type="GeneID" id="87826503"/>
<comment type="caution">
    <text evidence="1">The sequence shown here is derived from an EMBL/GenBank/DDBJ whole genome shotgun (WGS) entry which is preliminary data.</text>
</comment>
<sequence>RYDLDKYILTNVPQPEDPTELKQWLDDRGDVDDYLQAVVGGLKVWRYVQGMHGSERYGSRPAENL</sequence>
<evidence type="ECO:0000313" key="2">
    <source>
        <dbReference type="Proteomes" id="UP001302602"/>
    </source>
</evidence>